<protein>
    <recommendedName>
        <fullName evidence="16">Procollagen-proline 4-dioxygenase</fullName>
    </recommendedName>
</protein>
<feature type="region of interest" description="Disordered" evidence="11">
    <location>
        <begin position="177"/>
        <end position="198"/>
    </location>
</feature>
<dbReference type="PANTHER" id="PTHR10869:SF235">
    <property type="entry name" value="PROCOLLAGEN-PROLINE 4-DIOXYGENASE"/>
    <property type="match status" value="1"/>
</dbReference>
<feature type="compositionally biased region" description="Basic and acidic residues" evidence="11">
    <location>
        <begin position="93"/>
        <end position="102"/>
    </location>
</feature>
<feature type="compositionally biased region" description="Basic and acidic residues" evidence="11">
    <location>
        <begin position="49"/>
        <end position="71"/>
    </location>
</feature>
<dbReference type="InterPro" id="IPR045054">
    <property type="entry name" value="P4HA-like"/>
</dbReference>
<dbReference type="SMART" id="SM00254">
    <property type="entry name" value="ShKT"/>
    <property type="match status" value="2"/>
</dbReference>
<feature type="compositionally biased region" description="Polar residues" evidence="11">
    <location>
        <begin position="35"/>
        <end position="48"/>
    </location>
</feature>
<evidence type="ECO:0000259" key="13">
    <source>
        <dbReference type="PROSITE" id="PS51471"/>
    </source>
</evidence>
<dbReference type="Gene3D" id="2.60.120.620">
    <property type="entry name" value="q2cbj1_9rhob like domain"/>
    <property type="match status" value="1"/>
</dbReference>
<accession>A0A7S3VAR3</accession>
<feature type="domain" description="ShKT" evidence="14">
    <location>
        <begin position="485"/>
        <end position="522"/>
    </location>
</feature>
<evidence type="ECO:0000256" key="4">
    <source>
        <dbReference type="ARBA" id="ARBA00022692"/>
    </source>
</evidence>
<evidence type="ECO:0000313" key="15">
    <source>
        <dbReference type="EMBL" id="CAE0467597.1"/>
    </source>
</evidence>
<evidence type="ECO:0000256" key="10">
    <source>
        <dbReference type="ARBA" id="ARBA00023136"/>
    </source>
</evidence>
<evidence type="ECO:0000256" key="1">
    <source>
        <dbReference type="ARBA" id="ARBA00001961"/>
    </source>
</evidence>
<keyword evidence="9" id="KW-0408">Iron</keyword>
<feature type="chain" id="PRO_5030758166" description="Procollagen-proline 4-dioxygenase" evidence="12">
    <location>
        <begin position="20"/>
        <end position="852"/>
    </location>
</feature>
<keyword evidence="5" id="KW-0479">Metal-binding</keyword>
<evidence type="ECO:0000256" key="12">
    <source>
        <dbReference type="SAM" id="SignalP"/>
    </source>
</evidence>
<gene>
    <name evidence="15" type="ORF">CDEB00056_LOCUS12449</name>
</gene>
<dbReference type="InterPro" id="IPR003582">
    <property type="entry name" value="ShKT_dom"/>
</dbReference>
<keyword evidence="12" id="KW-0732">Signal</keyword>
<dbReference type="AlphaFoldDB" id="A0A7S3VAR3"/>
<dbReference type="SMART" id="SM00702">
    <property type="entry name" value="P4Hc"/>
    <property type="match status" value="1"/>
</dbReference>
<dbReference type="InterPro" id="IPR005123">
    <property type="entry name" value="Oxoglu/Fe-dep_dioxygenase_dom"/>
</dbReference>
<proteinExistence type="predicted"/>
<dbReference type="GO" id="GO:0004656">
    <property type="term" value="F:procollagen-proline 4-dioxygenase activity"/>
    <property type="evidence" value="ECO:0007669"/>
    <property type="project" value="TreeGrafter"/>
</dbReference>
<evidence type="ECO:0000256" key="2">
    <source>
        <dbReference type="ARBA" id="ARBA00004167"/>
    </source>
</evidence>
<feature type="region of interest" description="Disordered" evidence="11">
    <location>
        <begin position="34"/>
        <end position="135"/>
    </location>
</feature>
<feature type="compositionally biased region" description="Acidic residues" evidence="11">
    <location>
        <begin position="393"/>
        <end position="419"/>
    </location>
</feature>
<evidence type="ECO:0000256" key="11">
    <source>
        <dbReference type="SAM" id="MobiDB-lite"/>
    </source>
</evidence>
<name>A0A7S3VAR3_9STRA</name>
<organism evidence="15">
    <name type="scientific">Chaetoceros debilis</name>
    <dbReference type="NCBI Taxonomy" id="122233"/>
    <lineage>
        <taxon>Eukaryota</taxon>
        <taxon>Sar</taxon>
        <taxon>Stramenopiles</taxon>
        <taxon>Ochrophyta</taxon>
        <taxon>Bacillariophyta</taxon>
        <taxon>Coscinodiscophyceae</taxon>
        <taxon>Chaetocerotophycidae</taxon>
        <taxon>Chaetocerotales</taxon>
        <taxon>Chaetocerotaceae</taxon>
        <taxon>Chaetoceros</taxon>
    </lineage>
</organism>
<feature type="compositionally biased region" description="Polar residues" evidence="11">
    <location>
        <begin position="78"/>
        <end position="91"/>
    </location>
</feature>
<dbReference type="EMBL" id="HBIO01016163">
    <property type="protein sequence ID" value="CAE0467597.1"/>
    <property type="molecule type" value="Transcribed_RNA"/>
</dbReference>
<comment type="cofactor">
    <cofactor evidence="1">
        <name>L-ascorbate</name>
        <dbReference type="ChEBI" id="CHEBI:38290"/>
    </cofactor>
</comment>
<keyword evidence="4" id="KW-0812">Transmembrane</keyword>
<feature type="compositionally biased region" description="Acidic residues" evidence="11">
    <location>
        <begin position="114"/>
        <end position="123"/>
    </location>
</feature>
<dbReference type="PROSITE" id="PS51670">
    <property type="entry name" value="SHKT"/>
    <property type="match status" value="1"/>
</dbReference>
<evidence type="ECO:0000256" key="3">
    <source>
        <dbReference type="ARBA" id="ARBA00004308"/>
    </source>
</evidence>
<keyword evidence="10" id="KW-0472">Membrane</keyword>
<keyword evidence="6" id="KW-0223">Dioxygenase</keyword>
<dbReference type="Gene3D" id="1.10.10.1940">
    <property type="match status" value="1"/>
</dbReference>
<evidence type="ECO:0000256" key="9">
    <source>
        <dbReference type="ARBA" id="ARBA00023004"/>
    </source>
</evidence>
<dbReference type="Pfam" id="PF13640">
    <property type="entry name" value="2OG-FeII_Oxy_3"/>
    <property type="match status" value="1"/>
</dbReference>
<evidence type="ECO:0000256" key="5">
    <source>
        <dbReference type="ARBA" id="ARBA00022723"/>
    </source>
</evidence>
<evidence type="ECO:0000259" key="14">
    <source>
        <dbReference type="PROSITE" id="PS51670"/>
    </source>
</evidence>
<evidence type="ECO:0008006" key="16">
    <source>
        <dbReference type="Google" id="ProtNLM"/>
    </source>
</evidence>
<comment type="subcellular location">
    <subcellularLocation>
        <location evidence="3">Endomembrane system</location>
    </subcellularLocation>
    <subcellularLocation>
        <location evidence="2">Membrane</location>
        <topology evidence="2">Single-pass membrane protein</topology>
    </subcellularLocation>
</comment>
<dbReference type="GO" id="GO:0016020">
    <property type="term" value="C:membrane"/>
    <property type="evidence" value="ECO:0007669"/>
    <property type="project" value="UniProtKB-SubCell"/>
</dbReference>
<feature type="domain" description="Fe2OG dioxygenase" evidence="13">
    <location>
        <begin position="731"/>
        <end position="841"/>
    </location>
</feature>
<dbReference type="PROSITE" id="PS51471">
    <property type="entry name" value="FE2OG_OXY"/>
    <property type="match status" value="1"/>
</dbReference>
<dbReference type="GO" id="GO:0031418">
    <property type="term" value="F:L-ascorbic acid binding"/>
    <property type="evidence" value="ECO:0007669"/>
    <property type="project" value="InterPro"/>
</dbReference>
<dbReference type="InterPro" id="IPR044862">
    <property type="entry name" value="Pro_4_hyd_alph_FE2OG_OXY"/>
</dbReference>
<reference evidence="15" key="1">
    <citation type="submission" date="2021-01" db="EMBL/GenBank/DDBJ databases">
        <authorList>
            <person name="Corre E."/>
            <person name="Pelletier E."/>
            <person name="Niang G."/>
            <person name="Scheremetjew M."/>
            <person name="Finn R."/>
            <person name="Kale V."/>
            <person name="Holt S."/>
            <person name="Cochrane G."/>
            <person name="Meng A."/>
            <person name="Brown T."/>
            <person name="Cohen L."/>
        </authorList>
    </citation>
    <scope>NUCLEOTIDE SEQUENCE</scope>
    <source>
        <strain evidence="15">MM31A-1</strain>
    </source>
</reference>
<keyword evidence="7" id="KW-1133">Transmembrane helix</keyword>
<evidence type="ECO:0000256" key="7">
    <source>
        <dbReference type="ARBA" id="ARBA00022989"/>
    </source>
</evidence>
<evidence type="ECO:0000256" key="8">
    <source>
        <dbReference type="ARBA" id="ARBA00023002"/>
    </source>
</evidence>
<dbReference type="GO" id="GO:0005783">
    <property type="term" value="C:endoplasmic reticulum"/>
    <property type="evidence" value="ECO:0007669"/>
    <property type="project" value="TreeGrafter"/>
</dbReference>
<dbReference type="GO" id="GO:0005506">
    <property type="term" value="F:iron ion binding"/>
    <property type="evidence" value="ECO:0007669"/>
    <property type="project" value="InterPro"/>
</dbReference>
<dbReference type="FunFam" id="2.60.120.620:FF:000031">
    <property type="entry name" value="Predicted protein"/>
    <property type="match status" value="1"/>
</dbReference>
<feature type="region of interest" description="Disordered" evidence="11">
    <location>
        <begin position="150"/>
        <end position="169"/>
    </location>
</feature>
<keyword evidence="8" id="KW-0560">Oxidoreductase</keyword>
<dbReference type="PANTHER" id="PTHR10869">
    <property type="entry name" value="PROLYL 4-HYDROXYLASE ALPHA SUBUNIT"/>
    <property type="match status" value="1"/>
</dbReference>
<dbReference type="InterPro" id="IPR006620">
    <property type="entry name" value="Pro_4_hyd_alph"/>
</dbReference>
<dbReference type="Pfam" id="PF01549">
    <property type="entry name" value="ShK"/>
    <property type="match status" value="3"/>
</dbReference>
<feature type="signal peptide" evidence="12">
    <location>
        <begin position="1"/>
        <end position="19"/>
    </location>
</feature>
<evidence type="ECO:0000256" key="6">
    <source>
        <dbReference type="ARBA" id="ARBA00022964"/>
    </source>
</evidence>
<sequence>MKFTPPLLLGLLSLGIAIAAAPVNVDVDIEANGSDARSNAHNQTITSESRQHHDHDHDRRKSLSEECHAVEIMEETSESGSGSCNASTGTSLHAHEQAHEQAHAPIDTGNGIGYDEDEEGDSMEEMKLKSPTSISALPVQTRYELDSQLYRDSEGGNEYSYSSGEEDDAYTEDAHDEDMMDCGEDDDGEEEEEEEGDEMPYTFDYDVPITLYQDVHDDCERWAVEMGACNSHPRFMLRDCIPSCLHHPEIQRHGMLNWSILSSPHADIDAVLAGFIPVKENEKEDEDNSALDNDHDGTANTITNMQMQINTKSKLTDYTHYFDEDCVDSHQIQLMNGERHEEPNEDGIVEGCHEWMMQGLCRSVKDKEYMLSNCSRTCGVCLHPDDYRGYGDSDSDSDIGEEEVEGDGYSDGNGDDDYTYEGNGESDNTNNRIPAGFHYNLGVVQLVPEELLQETVEELLKMVDYMEHTVLNTNNDLYQTVRLSCANEDDHCAIWAAEGRCEPEDEDYEWMALNCAPVCQTCELADFAIRCPIPEDSVDALTSTGGGDVLIPEGNEDYGYDNENGNDDENENGLHAMFERIVGERALRESQINSKMDDLVYKVRILSRPSPPLPQSHSQLHDDDNVVVKKREILTDGDGRSEIIMGGPWVITLENFITDKECESLIQAGVTLGYNPSVETYTLRDGSQAEDFKSQSRTSTNAWCDDECRDDPAVKRVQERIATVTGFPVENSEDLQLLHYEEGQFYKVHHDLIGAHIDGPSGPRVLTFFLYLNDVEEGGGTRFPELLPGAPPVTVQPKRGTALVWPSVLDNDVNVGDFRTEHEALAVVSGVKYGANAWIHLRSEHVDGIECT</sequence>
<feature type="region of interest" description="Disordered" evidence="11">
    <location>
        <begin position="392"/>
        <end position="427"/>
    </location>
</feature>